<evidence type="ECO:0000313" key="2">
    <source>
        <dbReference type="Proteomes" id="UP000188268"/>
    </source>
</evidence>
<dbReference type="Proteomes" id="UP000188268">
    <property type="component" value="Unassembled WGS sequence"/>
</dbReference>
<dbReference type="AlphaFoldDB" id="A0A1R3G810"/>
<evidence type="ECO:0000313" key="1">
    <source>
        <dbReference type="EMBL" id="OMO54244.1"/>
    </source>
</evidence>
<reference evidence="1 2" key="1">
    <citation type="submission" date="2013-09" db="EMBL/GenBank/DDBJ databases">
        <title>Corchorus capsularis genome sequencing.</title>
        <authorList>
            <person name="Alam M."/>
            <person name="Haque M.S."/>
            <person name="Islam M.S."/>
            <person name="Emdad E.M."/>
            <person name="Islam M.M."/>
            <person name="Ahmed B."/>
            <person name="Halim A."/>
            <person name="Hossen Q.M.M."/>
            <person name="Hossain M.Z."/>
            <person name="Ahmed R."/>
            <person name="Khan M.M."/>
            <person name="Islam R."/>
            <person name="Rashid M.M."/>
            <person name="Khan S.A."/>
            <person name="Rahman M.S."/>
            <person name="Alam M."/>
        </authorList>
    </citation>
    <scope>NUCLEOTIDE SEQUENCE [LARGE SCALE GENOMIC DNA]</scope>
    <source>
        <strain evidence="2">cv. CVL-1</strain>
        <tissue evidence="1">Whole seedling</tissue>
    </source>
</reference>
<proteinExistence type="predicted"/>
<protein>
    <submittedName>
        <fullName evidence="1">Uncharacterized protein</fullName>
    </submittedName>
</protein>
<organism evidence="1 2">
    <name type="scientific">Corchorus capsularis</name>
    <name type="common">Jute</name>
    <dbReference type="NCBI Taxonomy" id="210143"/>
    <lineage>
        <taxon>Eukaryota</taxon>
        <taxon>Viridiplantae</taxon>
        <taxon>Streptophyta</taxon>
        <taxon>Embryophyta</taxon>
        <taxon>Tracheophyta</taxon>
        <taxon>Spermatophyta</taxon>
        <taxon>Magnoliopsida</taxon>
        <taxon>eudicotyledons</taxon>
        <taxon>Gunneridae</taxon>
        <taxon>Pentapetalae</taxon>
        <taxon>rosids</taxon>
        <taxon>malvids</taxon>
        <taxon>Malvales</taxon>
        <taxon>Malvaceae</taxon>
        <taxon>Grewioideae</taxon>
        <taxon>Apeibeae</taxon>
        <taxon>Corchorus</taxon>
    </lineage>
</organism>
<comment type="caution">
    <text evidence="1">The sequence shown here is derived from an EMBL/GenBank/DDBJ whole genome shotgun (WGS) entry which is preliminary data.</text>
</comment>
<dbReference type="EMBL" id="AWWV01015002">
    <property type="protein sequence ID" value="OMO54244.1"/>
    <property type="molecule type" value="Genomic_DNA"/>
</dbReference>
<dbReference type="Gramene" id="OMO54244">
    <property type="protein sequence ID" value="OMO54244"/>
    <property type="gene ID" value="CCACVL1_27949"/>
</dbReference>
<gene>
    <name evidence="1" type="ORF">CCACVL1_27949</name>
</gene>
<sequence>MEQRQLHVLATASNDIRNGSEYEQAKFIPSQGGTTMKHAGIKVKTELSQVGSKVEN</sequence>
<accession>A0A1R3G810</accession>
<name>A0A1R3G810_COCAP</name>
<keyword evidence="2" id="KW-1185">Reference proteome</keyword>